<evidence type="ECO:0000313" key="1">
    <source>
        <dbReference type="EMBL" id="RDX46169.1"/>
    </source>
</evidence>
<evidence type="ECO:0000313" key="2">
    <source>
        <dbReference type="Proteomes" id="UP000256964"/>
    </source>
</evidence>
<dbReference type="Proteomes" id="UP000256964">
    <property type="component" value="Unassembled WGS sequence"/>
</dbReference>
<dbReference type="InterPro" id="IPR041078">
    <property type="entry name" value="Plavaka"/>
</dbReference>
<name>A0A371D110_9APHY</name>
<proteinExistence type="predicted"/>
<protein>
    <recommendedName>
        <fullName evidence="3">Zn-finger domain-containing protein</fullName>
    </recommendedName>
</protein>
<organism evidence="1 2">
    <name type="scientific">Lentinus brumalis</name>
    <dbReference type="NCBI Taxonomy" id="2498619"/>
    <lineage>
        <taxon>Eukaryota</taxon>
        <taxon>Fungi</taxon>
        <taxon>Dikarya</taxon>
        <taxon>Basidiomycota</taxon>
        <taxon>Agaricomycotina</taxon>
        <taxon>Agaricomycetes</taxon>
        <taxon>Polyporales</taxon>
        <taxon>Polyporaceae</taxon>
        <taxon>Lentinus</taxon>
    </lineage>
</organism>
<gene>
    <name evidence="1" type="ORF">OH76DRAFT_1356587</name>
</gene>
<dbReference type="STRING" id="139420.A0A371D110"/>
<evidence type="ECO:0008006" key="3">
    <source>
        <dbReference type="Google" id="ProtNLM"/>
    </source>
</evidence>
<reference evidence="1 2" key="1">
    <citation type="journal article" date="2018" name="Biotechnol. Biofuels">
        <title>Integrative visual omics of the white-rot fungus Polyporus brumalis exposes the biotechnological potential of its oxidative enzymes for delignifying raw plant biomass.</title>
        <authorList>
            <person name="Miyauchi S."/>
            <person name="Rancon A."/>
            <person name="Drula E."/>
            <person name="Hage H."/>
            <person name="Chaduli D."/>
            <person name="Favel A."/>
            <person name="Grisel S."/>
            <person name="Henrissat B."/>
            <person name="Herpoel-Gimbert I."/>
            <person name="Ruiz-Duenas F.J."/>
            <person name="Chevret D."/>
            <person name="Hainaut M."/>
            <person name="Lin J."/>
            <person name="Wang M."/>
            <person name="Pangilinan J."/>
            <person name="Lipzen A."/>
            <person name="Lesage-Meessen L."/>
            <person name="Navarro D."/>
            <person name="Riley R."/>
            <person name="Grigoriev I.V."/>
            <person name="Zhou S."/>
            <person name="Raouche S."/>
            <person name="Rosso M.N."/>
        </authorList>
    </citation>
    <scope>NUCLEOTIDE SEQUENCE [LARGE SCALE GENOMIC DNA]</scope>
    <source>
        <strain evidence="1 2">BRFM 1820</strain>
    </source>
</reference>
<accession>A0A371D110</accession>
<keyword evidence="2" id="KW-1185">Reference proteome</keyword>
<dbReference type="EMBL" id="KZ857430">
    <property type="protein sequence ID" value="RDX46169.1"/>
    <property type="molecule type" value="Genomic_DNA"/>
</dbReference>
<sequence length="900" mass="103395">MPAAANPFRVTVEEVEDIEPGGLPRRPFLGEFPEEFCVGAVFGKAKTSFEELHHKRTEAGNGSYAPFENREEWELAKWLMTSGLSQEAIDQYLTLPITRDRTQVSFKNKYNFLKKIDSLPGGPEWVCDEWEITGDVADEDGKMKTEEIELWRRNPVECLRDLIGNPAFREHLKYGPEKLFTDAEGKEREYNEMWTGDWWWDVQSELPQGSTVAPIILASDKTQLSRFSGDKQAWPVYLSIGNISKEIRRQPSKRATVLVGYIPVTKLECFAKGPRRSLESYRLFHECMRTLLEPLIEAANNGVEMVCADGCVRRVHPILAAYVADHPEQCLISGCQENFCPKCAVHSSNLGEPVHSVMKEQSLVWEIVGEQVRGDKPKEFKDLGLRLIDPFWRDLPHCDIFSCFTPDLLHQLHKGVFKDHTVSWTTECIDGGADELDRRFKAMPSHPALRHFKKGITLVTQWTGTEYKEMEKVFVGAITGTADADTMRAVRAVLDFIYYAHFRSHTDESLSYLEEAWATFHQHKTVFMRHGVREHFNIPKIHSALHYALSIRKLGTTDGYDTEHSERLHIDYAKLGYAASNKRAYIKQMTVWLNRQEAIHRFQAYLDWVEPVMARSLCDTEEEEEEEDGMDVDGLEGAHDVPRYVVAKTPGLPGTSVHQLVHDFGCTDFVRTLETFLRQASRARQLPVAAQVIHDRTRFAVYRRMAVYLPALRQVARTPLKDTIRAVPAQSARPLRPAAPARFDTVLAREFPGETDLSDPLDGLCVARVRAIFRLPEAYGPRFKDPVTYVEWFTSLRQLDAETGMFKISKSTRNHRRRSSIIPITQIIRSCHLIPVWGKAMDRTWNSRNVLDRCSRFFVNPYLRHHDFVLLRYLQEKRRKASAAASLQRQGAQRRRIYNV</sequence>
<dbReference type="OrthoDB" id="2418900at2759"/>
<dbReference type="Pfam" id="PF18759">
    <property type="entry name" value="Plavaka"/>
    <property type="match status" value="1"/>
</dbReference>
<dbReference type="AlphaFoldDB" id="A0A371D110"/>